<evidence type="ECO:0000256" key="4">
    <source>
        <dbReference type="ARBA" id="ARBA00022833"/>
    </source>
</evidence>
<reference evidence="8" key="1">
    <citation type="submission" date="2020-05" db="UniProtKB">
        <authorList>
            <consortium name="EnsemblMetazoa"/>
        </authorList>
    </citation>
    <scope>IDENTIFICATION</scope>
    <source>
        <strain evidence="8">USDA</strain>
    </source>
</reference>
<dbReference type="EnsemblMetazoa" id="SCAU013314-RA">
    <property type="protein sequence ID" value="SCAU013314-PA"/>
    <property type="gene ID" value="SCAU013314"/>
</dbReference>
<proteinExistence type="predicted"/>
<organism evidence="8 9">
    <name type="scientific">Stomoxys calcitrans</name>
    <name type="common">Stable fly</name>
    <name type="synonym">Conops calcitrans</name>
    <dbReference type="NCBI Taxonomy" id="35570"/>
    <lineage>
        <taxon>Eukaryota</taxon>
        <taxon>Metazoa</taxon>
        <taxon>Ecdysozoa</taxon>
        <taxon>Arthropoda</taxon>
        <taxon>Hexapoda</taxon>
        <taxon>Insecta</taxon>
        <taxon>Pterygota</taxon>
        <taxon>Neoptera</taxon>
        <taxon>Endopterygota</taxon>
        <taxon>Diptera</taxon>
        <taxon>Brachycera</taxon>
        <taxon>Muscomorpha</taxon>
        <taxon>Muscoidea</taxon>
        <taxon>Muscidae</taxon>
        <taxon>Stomoxys</taxon>
    </lineage>
</organism>
<dbReference type="STRING" id="35570.A0A1I8Q2P8"/>
<dbReference type="GO" id="GO:0008270">
    <property type="term" value="F:zinc ion binding"/>
    <property type="evidence" value="ECO:0007669"/>
    <property type="project" value="UniProtKB-KW"/>
</dbReference>
<dbReference type="InterPro" id="IPR013087">
    <property type="entry name" value="Znf_C2H2_type"/>
</dbReference>
<dbReference type="PANTHER" id="PTHR24379:SF121">
    <property type="entry name" value="C2H2-TYPE DOMAIN-CONTAINING PROTEIN"/>
    <property type="match status" value="1"/>
</dbReference>
<feature type="domain" description="C2H2-type" evidence="7">
    <location>
        <begin position="830"/>
        <end position="858"/>
    </location>
</feature>
<keyword evidence="2" id="KW-0677">Repeat</keyword>
<dbReference type="SUPFAM" id="SSF57667">
    <property type="entry name" value="beta-beta-alpha zinc fingers"/>
    <property type="match status" value="3"/>
</dbReference>
<evidence type="ECO:0000313" key="9">
    <source>
        <dbReference type="Proteomes" id="UP000095300"/>
    </source>
</evidence>
<dbReference type="KEGG" id="scac:106084568"/>
<dbReference type="Pfam" id="PF00096">
    <property type="entry name" value="zf-C2H2"/>
    <property type="match status" value="2"/>
</dbReference>
<dbReference type="VEuPathDB" id="VectorBase:SCAU013314"/>
<dbReference type="AlphaFoldDB" id="A0A1I8Q2P8"/>
<dbReference type="Pfam" id="PF13912">
    <property type="entry name" value="zf-C2H2_6"/>
    <property type="match status" value="2"/>
</dbReference>
<feature type="region of interest" description="Disordered" evidence="6">
    <location>
        <begin position="219"/>
        <end position="248"/>
    </location>
</feature>
<name>A0A1I8Q2P8_STOCA</name>
<feature type="domain" description="C2H2-type" evidence="7">
    <location>
        <begin position="739"/>
        <end position="767"/>
    </location>
</feature>
<dbReference type="Pfam" id="PF07776">
    <property type="entry name" value="zf-AD"/>
    <property type="match status" value="1"/>
</dbReference>
<dbReference type="PROSITE" id="PS00028">
    <property type="entry name" value="ZINC_FINGER_C2H2_1"/>
    <property type="match status" value="13"/>
</dbReference>
<feature type="domain" description="C2H2-type" evidence="7">
    <location>
        <begin position="426"/>
        <end position="454"/>
    </location>
</feature>
<accession>A0A1I8Q2P8</accession>
<dbReference type="Gene3D" id="3.40.1800.20">
    <property type="match status" value="1"/>
</dbReference>
<dbReference type="PROSITE" id="PS50157">
    <property type="entry name" value="ZINC_FINGER_C2H2_2"/>
    <property type="match status" value="11"/>
</dbReference>
<feature type="domain" description="C2H2-type" evidence="7">
    <location>
        <begin position="782"/>
        <end position="805"/>
    </location>
</feature>
<feature type="domain" description="C2H2-type" evidence="7">
    <location>
        <begin position="371"/>
        <end position="393"/>
    </location>
</feature>
<dbReference type="InterPro" id="IPR036236">
    <property type="entry name" value="Znf_C2H2_sf"/>
</dbReference>
<evidence type="ECO:0000259" key="7">
    <source>
        <dbReference type="PROSITE" id="PS50157"/>
    </source>
</evidence>
<keyword evidence="9" id="KW-1185">Reference proteome</keyword>
<feature type="domain" description="C2H2-type" evidence="7">
    <location>
        <begin position="669"/>
        <end position="697"/>
    </location>
</feature>
<feature type="domain" description="C2H2-type" evidence="7">
    <location>
        <begin position="398"/>
        <end position="425"/>
    </location>
</feature>
<dbReference type="OrthoDB" id="8002153at2759"/>
<evidence type="ECO:0000256" key="6">
    <source>
        <dbReference type="SAM" id="MobiDB-lite"/>
    </source>
</evidence>
<dbReference type="SMART" id="SM00868">
    <property type="entry name" value="zf-AD"/>
    <property type="match status" value="1"/>
</dbReference>
<dbReference type="Proteomes" id="UP000095300">
    <property type="component" value="Unassembled WGS sequence"/>
</dbReference>
<feature type="domain" description="C2H2-type" evidence="7">
    <location>
        <begin position="618"/>
        <end position="641"/>
    </location>
</feature>
<dbReference type="Gene3D" id="3.30.160.60">
    <property type="entry name" value="Classic Zinc Finger"/>
    <property type="match status" value="7"/>
</dbReference>
<keyword evidence="3 5" id="KW-0863">Zinc-finger</keyword>
<dbReference type="PANTHER" id="PTHR24379">
    <property type="entry name" value="KRAB AND ZINC FINGER DOMAIN-CONTAINING"/>
    <property type="match status" value="1"/>
</dbReference>
<protein>
    <recommendedName>
        <fullName evidence="7">C2H2-type domain-containing protein</fullName>
    </recommendedName>
</protein>
<feature type="domain" description="C2H2-type" evidence="7">
    <location>
        <begin position="489"/>
        <end position="517"/>
    </location>
</feature>
<dbReference type="InterPro" id="IPR012934">
    <property type="entry name" value="Znf_AD"/>
</dbReference>
<keyword evidence="1" id="KW-0479">Metal-binding</keyword>
<keyword evidence="4" id="KW-0862">Zinc</keyword>
<dbReference type="SMART" id="SM00355">
    <property type="entry name" value="ZnF_C2H2"/>
    <property type="match status" value="13"/>
</dbReference>
<evidence type="ECO:0000256" key="1">
    <source>
        <dbReference type="ARBA" id="ARBA00022723"/>
    </source>
</evidence>
<feature type="domain" description="C2H2-type" evidence="7">
    <location>
        <begin position="329"/>
        <end position="357"/>
    </location>
</feature>
<feature type="domain" description="C2H2-type" evidence="7">
    <location>
        <begin position="878"/>
        <end position="906"/>
    </location>
</feature>
<gene>
    <name evidence="8" type="primary">106085591</name>
</gene>
<evidence type="ECO:0000313" key="8">
    <source>
        <dbReference type="EnsemblMetazoa" id="SCAU013314-PA"/>
    </source>
</evidence>
<dbReference type="GO" id="GO:0005634">
    <property type="term" value="C:nucleus"/>
    <property type="evidence" value="ECO:0007669"/>
    <property type="project" value="InterPro"/>
</dbReference>
<evidence type="ECO:0000256" key="3">
    <source>
        <dbReference type="ARBA" id="ARBA00022771"/>
    </source>
</evidence>
<feature type="region of interest" description="Disordered" evidence="6">
    <location>
        <begin position="939"/>
        <end position="964"/>
    </location>
</feature>
<sequence>MLKHPPPSGHCRLCVKNCNDHHRSLYDETGQANANHDLVGKYFTNAMLNMEWEGHLHYVCGKCWQYIWEFHQFQQSVIEAQKVATKEFEQVVKVKSEQEWHNDQDFFSTEDLIKSVEEQLDLHNDQEFVNSEDLMKSTEEQLEWHNVQEFIASYEDLVKSAEKQSKLQNVQEFANTGDLTKATPLTFVIKSEDPLDLNNDYEEMSLQDGHHQLADEEMAHMASSKENTSLRQDDAYNDDYSSNNEIPSSSLDQTNLCSSEEFDELVALWRTSLRCEICHQLVASYSQLEEHFKKQHASVVCYLMCCQMKLEYRYDIEQHIHYHNAPKHLRCETCCKSYRFVEYLRNHIRKVHTREGNDKNAKDSETLEGNYHCDKCPKTFAKNSNLRKHSIVHKPTTLECNICGKSFSSKSVMREHLARHMGEKKHGCSFCPKAFTRRSYIGRHMRASHPQEWKKMQNEAERVEKALPPFKDNQMILDSLKLSEIMFMYTCPVCCRLYETKRLLHFHIRRMHQNRPANINLQALNSFCSLNKFLLFNYLIERTSKGAFRCKVCFKECESTNSLSNHITSEHPKIAKLEQESMATTEDHGDEEEDIENIQLEDHIIRMDSFKRYLTVIYKCKLCPKLYEEKRTMFAHLRRTHKQSFCHDSIITRFQTEGKETEVASRTKFRCDLCSTEYENRSSILSHVRKIHKRTTQKLDEATDPTYTKLLARLNVATVEIAPKTSERKVTPMPPNALYKCPFCPKQYKTNSSLNVHTRRNHKNKTQLQYRNLYEPSLNGGFRCKICSKLFKKKYSLYGHIWRLHPHKFKKGPQVVEETPATTNTTSVLYRCKFCTKTFDKIFFLNIHLRRTHNKGSKHESLFIKYLVGSENPPRIQYKCKLCFKEYDNRYSIYSHVRMIHNQDTLYNKIVVTKTTDETNTGADNVALNKEEETVDSLMSPVEGKESKDANATSSGVKIEEFSPESYTLGNEKMEVNEMPPEFEDVTWETEEFIKSENEFIDL</sequence>
<dbReference type="SUPFAM" id="SSF57716">
    <property type="entry name" value="Glucocorticoid receptor-like (DNA-binding domain)"/>
    <property type="match status" value="1"/>
</dbReference>
<evidence type="ECO:0000256" key="2">
    <source>
        <dbReference type="ARBA" id="ARBA00022737"/>
    </source>
</evidence>
<evidence type="ECO:0000256" key="5">
    <source>
        <dbReference type="PROSITE-ProRule" id="PRU00042"/>
    </source>
</evidence>